<protein>
    <recommendedName>
        <fullName evidence="2">Cytokinin riboside 5'-monophosphate phosphoribohydrolase</fullName>
    </recommendedName>
</protein>
<dbReference type="SUPFAM" id="SSF102405">
    <property type="entry name" value="MCP/YpsA-like"/>
    <property type="match status" value="1"/>
</dbReference>
<gene>
    <name evidence="1" type="ORF">METZ01_LOCUS20747</name>
</gene>
<dbReference type="GO" id="GO:0016799">
    <property type="term" value="F:hydrolase activity, hydrolyzing N-glycosyl compounds"/>
    <property type="evidence" value="ECO:0007669"/>
    <property type="project" value="TreeGrafter"/>
</dbReference>
<dbReference type="PANTHER" id="PTHR31223:SF70">
    <property type="entry name" value="LOG FAMILY PROTEIN YJL055W"/>
    <property type="match status" value="1"/>
</dbReference>
<dbReference type="Gene3D" id="3.40.50.450">
    <property type="match status" value="1"/>
</dbReference>
<dbReference type="AlphaFoldDB" id="A0A381PQX8"/>
<reference evidence="1" key="1">
    <citation type="submission" date="2018-05" db="EMBL/GenBank/DDBJ databases">
        <authorList>
            <person name="Lanie J.A."/>
            <person name="Ng W.-L."/>
            <person name="Kazmierczak K.M."/>
            <person name="Andrzejewski T.M."/>
            <person name="Davidsen T.M."/>
            <person name="Wayne K.J."/>
            <person name="Tettelin H."/>
            <person name="Glass J.I."/>
            <person name="Rusch D."/>
            <person name="Podicherti R."/>
            <person name="Tsui H.-C.T."/>
            <person name="Winkler M.E."/>
        </authorList>
    </citation>
    <scope>NUCLEOTIDE SEQUENCE</scope>
</reference>
<sequence length="178" mass="20208">MSKKICVFCASSNSKDNIIIEETKNIGKIIASNNMSLVYGGAKIGLMGLIANEVLKNNGKVIGVIPKILYKKEIINTKITKLYTVKNMHERKQKMYDLSDIFIALPGGIGTLEELSEIITWKSLNIKKTSIHLMNINGFYNPLISQFKKMNDNDFLYFNIFKEIIIHNGTNTLKKYLK</sequence>
<name>A0A381PQX8_9ZZZZ</name>
<dbReference type="InterPro" id="IPR031100">
    <property type="entry name" value="LOG_fam"/>
</dbReference>
<dbReference type="EMBL" id="UINC01001024">
    <property type="protein sequence ID" value="SUZ67893.1"/>
    <property type="molecule type" value="Genomic_DNA"/>
</dbReference>
<evidence type="ECO:0000313" key="1">
    <source>
        <dbReference type="EMBL" id="SUZ67893.1"/>
    </source>
</evidence>
<accession>A0A381PQX8</accession>
<dbReference type="GO" id="GO:0005829">
    <property type="term" value="C:cytosol"/>
    <property type="evidence" value="ECO:0007669"/>
    <property type="project" value="TreeGrafter"/>
</dbReference>
<dbReference type="Pfam" id="PF03641">
    <property type="entry name" value="Lysine_decarbox"/>
    <property type="match status" value="1"/>
</dbReference>
<evidence type="ECO:0008006" key="2">
    <source>
        <dbReference type="Google" id="ProtNLM"/>
    </source>
</evidence>
<dbReference type="InterPro" id="IPR005269">
    <property type="entry name" value="LOG"/>
</dbReference>
<dbReference type="PANTHER" id="PTHR31223">
    <property type="entry name" value="LOG FAMILY PROTEIN YJL055W"/>
    <property type="match status" value="1"/>
</dbReference>
<dbReference type="NCBIfam" id="TIGR00730">
    <property type="entry name" value="Rossman fold protein, TIGR00730 family"/>
    <property type="match status" value="1"/>
</dbReference>
<proteinExistence type="predicted"/>
<dbReference type="GO" id="GO:0009691">
    <property type="term" value="P:cytokinin biosynthetic process"/>
    <property type="evidence" value="ECO:0007669"/>
    <property type="project" value="InterPro"/>
</dbReference>
<organism evidence="1">
    <name type="scientific">marine metagenome</name>
    <dbReference type="NCBI Taxonomy" id="408172"/>
    <lineage>
        <taxon>unclassified sequences</taxon>
        <taxon>metagenomes</taxon>
        <taxon>ecological metagenomes</taxon>
    </lineage>
</organism>